<dbReference type="InterPro" id="IPR045851">
    <property type="entry name" value="AMP-bd_C_sf"/>
</dbReference>
<dbReference type="GO" id="GO:0005811">
    <property type="term" value="C:lipid droplet"/>
    <property type="evidence" value="ECO:0007669"/>
    <property type="project" value="TreeGrafter"/>
</dbReference>
<evidence type="ECO:0000313" key="6">
    <source>
        <dbReference type="Proteomes" id="UP000789739"/>
    </source>
</evidence>
<dbReference type="Gene3D" id="3.40.50.12780">
    <property type="entry name" value="N-terminal domain of ligase-like"/>
    <property type="match status" value="1"/>
</dbReference>
<comment type="caution">
    <text evidence="5">The sequence shown here is derived from an EMBL/GenBank/DDBJ whole genome shotgun (WGS) entry which is preliminary data.</text>
</comment>
<dbReference type="InterPro" id="IPR000873">
    <property type="entry name" value="AMP-dep_synth/lig_dom"/>
</dbReference>
<keyword evidence="6" id="KW-1185">Reference proteome</keyword>
<dbReference type="Pfam" id="PF00501">
    <property type="entry name" value="AMP-binding"/>
    <property type="match status" value="1"/>
</dbReference>
<dbReference type="PANTHER" id="PTHR43107">
    <property type="entry name" value="LONG-CHAIN FATTY ACID TRANSPORT PROTEIN"/>
    <property type="match status" value="1"/>
</dbReference>
<protein>
    <submittedName>
        <fullName evidence="5">6077_t:CDS:1</fullName>
    </submittedName>
</protein>
<reference evidence="5" key="1">
    <citation type="submission" date="2021-06" db="EMBL/GenBank/DDBJ databases">
        <authorList>
            <person name="Kallberg Y."/>
            <person name="Tangrot J."/>
            <person name="Rosling A."/>
        </authorList>
    </citation>
    <scope>NUCLEOTIDE SEQUENCE</scope>
    <source>
        <strain evidence="5">BR232B</strain>
    </source>
</reference>
<name>A0A9N9CRN0_9GLOM</name>
<dbReference type="PANTHER" id="PTHR43107:SF20">
    <property type="entry name" value="FATTY ACID TRANSPORTER_ACYL-COA SYNTHETASE (FAT1), PUTATIVE (AFU_ORTHOLOGUE AFUA_2G11360)-RELATED"/>
    <property type="match status" value="1"/>
</dbReference>
<evidence type="ECO:0000313" key="5">
    <source>
        <dbReference type="EMBL" id="CAG8611816.1"/>
    </source>
</evidence>
<dbReference type="EMBL" id="CAJVPI010001419">
    <property type="protein sequence ID" value="CAG8611816.1"/>
    <property type="molecule type" value="Genomic_DNA"/>
</dbReference>
<dbReference type="GO" id="GO:0004467">
    <property type="term" value="F:long-chain fatty acid-CoA ligase activity"/>
    <property type="evidence" value="ECO:0007669"/>
    <property type="project" value="TreeGrafter"/>
</dbReference>
<organism evidence="5 6">
    <name type="scientific">Paraglomus brasilianum</name>
    <dbReference type="NCBI Taxonomy" id="144538"/>
    <lineage>
        <taxon>Eukaryota</taxon>
        <taxon>Fungi</taxon>
        <taxon>Fungi incertae sedis</taxon>
        <taxon>Mucoromycota</taxon>
        <taxon>Glomeromycotina</taxon>
        <taxon>Glomeromycetes</taxon>
        <taxon>Paraglomerales</taxon>
        <taxon>Paraglomeraceae</taxon>
        <taxon>Paraglomus</taxon>
    </lineage>
</organism>
<dbReference type="PROSITE" id="PS00455">
    <property type="entry name" value="AMP_BINDING"/>
    <property type="match status" value="1"/>
</dbReference>
<dbReference type="AlphaFoldDB" id="A0A9N9CRN0"/>
<evidence type="ECO:0000256" key="2">
    <source>
        <dbReference type="ARBA" id="ARBA00022598"/>
    </source>
</evidence>
<dbReference type="InterPro" id="IPR025110">
    <property type="entry name" value="AMP-bd_C"/>
</dbReference>
<proteinExistence type="inferred from homology"/>
<dbReference type="OrthoDB" id="288590at2759"/>
<accession>A0A9N9CRN0</accession>
<evidence type="ECO:0000259" key="4">
    <source>
        <dbReference type="Pfam" id="PF13193"/>
    </source>
</evidence>
<dbReference type="GO" id="GO:0044539">
    <property type="term" value="P:long-chain fatty acid import into cell"/>
    <property type="evidence" value="ECO:0007669"/>
    <property type="project" value="TreeGrafter"/>
</dbReference>
<dbReference type="GO" id="GO:0009898">
    <property type="term" value="C:cytoplasmic side of plasma membrane"/>
    <property type="evidence" value="ECO:0007669"/>
    <property type="project" value="TreeGrafter"/>
</dbReference>
<dbReference type="GO" id="GO:0005324">
    <property type="term" value="F:long-chain fatty acid transmembrane transporter activity"/>
    <property type="evidence" value="ECO:0007669"/>
    <property type="project" value="TreeGrafter"/>
</dbReference>
<comment type="similarity">
    <text evidence="1">Belongs to the ATP-dependent AMP-binding enzyme family.</text>
</comment>
<dbReference type="Pfam" id="PF13193">
    <property type="entry name" value="AMP-binding_C"/>
    <property type="match status" value="1"/>
</dbReference>
<dbReference type="SUPFAM" id="SSF56801">
    <property type="entry name" value="Acetyl-CoA synthetase-like"/>
    <property type="match status" value="1"/>
</dbReference>
<dbReference type="Proteomes" id="UP000789739">
    <property type="component" value="Unassembled WGS sequence"/>
</dbReference>
<evidence type="ECO:0000256" key="1">
    <source>
        <dbReference type="ARBA" id="ARBA00006432"/>
    </source>
</evidence>
<dbReference type="InterPro" id="IPR020845">
    <property type="entry name" value="AMP-binding_CS"/>
</dbReference>
<gene>
    <name evidence="5" type="ORF">PBRASI_LOCUS8214</name>
</gene>
<sequence>MPSYDELEKTGNASSYIIFQRTVERWPDREGFVFEGRSWTYAQAERQIDKLASWLRTKNLQTKDTVSIFMSNSDLFVFIILALQKLAHPTSLVNIYLRDNALNHAITTCEPKLIIASEDTIERIKGINYASVGLVELKYARENNERSETIAREGIEVVHLTELEEGEKLPMVKTEGLDTAFFIYTSGTTGLSKAVCMPHKAFVVFGLFNSHHADLAPNDRCYCCLPLYHTSALGTTLFRTIGAGVTIIIGRKFNARTFWKECRESRATSFQHVGELCRYLMLQPPSPDDRNHSVELIIGNGLKADIWEAFRERFGVKYIFEFYGQTEGQVGFYNYNAGPYGVGAVGLRGPLQRLLLRGTRLVKFDYETEMPYRDPKTGFCVEAGANEPGEAIGANVPGFTIPKSYLKNDKANENIFLRDVFEKGDAWQRSGDLLKRDKDGRIYFVERIGDTFRWKGENVATDEIADCISNKPFISEVVVYGVSIPHYDGQAGMATLVLEKKDNQVVKQVTQTLFKTLLDDGVPNYAIPRFIRFVDRIPMTVTHKYQKARLKQEGIDIEKCGKGKLFVIDREKMIYVPLEGENHKAVTSGTAKL</sequence>
<evidence type="ECO:0000259" key="3">
    <source>
        <dbReference type="Pfam" id="PF00501"/>
    </source>
</evidence>
<feature type="domain" description="AMP-binding enzyme C-terminal" evidence="4">
    <location>
        <begin position="463"/>
        <end position="544"/>
    </location>
</feature>
<dbReference type="Gene3D" id="3.30.300.30">
    <property type="match status" value="1"/>
</dbReference>
<keyword evidence="2" id="KW-0436">Ligase</keyword>
<dbReference type="GO" id="GO:0005777">
    <property type="term" value="C:peroxisome"/>
    <property type="evidence" value="ECO:0007669"/>
    <property type="project" value="TreeGrafter"/>
</dbReference>
<dbReference type="InterPro" id="IPR042099">
    <property type="entry name" value="ANL_N_sf"/>
</dbReference>
<feature type="domain" description="AMP-dependent synthetase/ligase" evidence="3">
    <location>
        <begin position="19"/>
        <end position="346"/>
    </location>
</feature>